<dbReference type="VEuPathDB" id="FungiDB:RhiirFUN_021742"/>
<reference evidence="2 3" key="2">
    <citation type="submission" date="2017-09" db="EMBL/GenBank/DDBJ databases">
        <title>Extensive intraspecific genome diversity in a model arbuscular mycorrhizal fungus.</title>
        <authorList>
            <person name="Chen E.C."/>
            <person name="Morin E."/>
            <person name="Beaudet D."/>
            <person name="Noel J."/>
            <person name="Ndikumana S."/>
            <person name="Charron P."/>
            <person name="St-Onge C."/>
            <person name="Giorgi J."/>
            <person name="Grigoriev I.V."/>
            <person name="Roux C."/>
            <person name="Martin F.M."/>
            <person name="Corradi N."/>
        </authorList>
    </citation>
    <scope>NUCLEOTIDE SEQUENCE [LARGE SCALE GENOMIC DNA]</scope>
    <source>
        <strain evidence="2 3">A5</strain>
    </source>
</reference>
<evidence type="ECO:0000313" key="2">
    <source>
        <dbReference type="EMBL" id="PKC01280.1"/>
    </source>
</evidence>
<dbReference type="VEuPathDB" id="FungiDB:RhiirFUN_005540"/>
<name>A0A2N0P388_9GLOM</name>
<dbReference type="VEuPathDB" id="FungiDB:FUN_005773"/>
<dbReference type="Proteomes" id="UP000232722">
    <property type="component" value="Unassembled WGS sequence"/>
</dbReference>
<evidence type="ECO:0000313" key="3">
    <source>
        <dbReference type="Proteomes" id="UP000232722"/>
    </source>
</evidence>
<dbReference type="VEuPathDB" id="FungiDB:FUN_023452"/>
<evidence type="ECO:0000256" key="1">
    <source>
        <dbReference type="SAM" id="MobiDB-lite"/>
    </source>
</evidence>
<comment type="caution">
    <text evidence="2">The sequence shown here is derived from an EMBL/GenBank/DDBJ whole genome shotgun (WGS) entry which is preliminary data.</text>
</comment>
<sequence>MLDIGDLGRINPNNAEDFLKFISYNRDMFLHRVTAQLGSFVENGFLKTLFDKSSQAMDKAQLLVKMFGKSLYALSRSWDNFATCAYTLYGDMDEDTELECPSINNDLFTSTSSSNTKTTPNPKKDKQKARVTVDKQVKNQSTMANPDVQTSAKKPYKELKWYQHSIPTLMKKHKPKAKNTLNKKSGITGNVLDSNKSKKKDAQILLHVIKKFLMLNFANSEKDRETIANLYMQGFLNITIPSPADVFWNCFRDSYNANPNGIDGKIRILSIIGENFIYKDMIDELEVSPNSINAARKFSRINGPEYKENINMSSYKVDAKTQLYLKDQKNALWEKFSAIYPDGMKCTSFIAHLQNSQFKY</sequence>
<dbReference type="AlphaFoldDB" id="A0A2N0P388"/>
<proteinExistence type="predicted"/>
<dbReference type="EMBL" id="LLXJ01001652">
    <property type="protein sequence ID" value="PKC01280.1"/>
    <property type="molecule type" value="Genomic_DNA"/>
</dbReference>
<feature type="compositionally biased region" description="Low complexity" evidence="1">
    <location>
        <begin position="109"/>
        <end position="121"/>
    </location>
</feature>
<reference evidence="2 3" key="1">
    <citation type="submission" date="2016-04" db="EMBL/GenBank/DDBJ databases">
        <title>Genome analyses suggest a sexual origin of heterokaryosis in a supposedly ancient asexual fungus.</title>
        <authorList>
            <person name="Ropars J."/>
            <person name="Sedzielewska K."/>
            <person name="Noel J."/>
            <person name="Charron P."/>
            <person name="Farinelli L."/>
            <person name="Marton T."/>
            <person name="Kruger M."/>
            <person name="Pelin A."/>
            <person name="Brachmann A."/>
            <person name="Corradi N."/>
        </authorList>
    </citation>
    <scope>NUCLEOTIDE SEQUENCE [LARGE SCALE GENOMIC DNA]</scope>
    <source>
        <strain evidence="2 3">A5</strain>
    </source>
</reference>
<dbReference type="VEuPathDB" id="FungiDB:RhiirA1_460880"/>
<accession>A0A2N0P388</accession>
<protein>
    <submittedName>
        <fullName evidence="2">Uncharacterized protein</fullName>
    </submittedName>
</protein>
<feature type="region of interest" description="Disordered" evidence="1">
    <location>
        <begin position="109"/>
        <end position="131"/>
    </location>
</feature>
<gene>
    <name evidence="2" type="ORF">RhiirA5_426965</name>
</gene>
<organism evidence="2 3">
    <name type="scientific">Rhizophagus irregularis</name>
    <dbReference type="NCBI Taxonomy" id="588596"/>
    <lineage>
        <taxon>Eukaryota</taxon>
        <taxon>Fungi</taxon>
        <taxon>Fungi incertae sedis</taxon>
        <taxon>Mucoromycota</taxon>
        <taxon>Glomeromycotina</taxon>
        <taxon>Glomeromycetes</taxon>
        <taxon>Glomerales</taxon>
        <taxon>Glomeraceae</taxon>
        <taxon>Rhizophagus</taxon>
    </lineage>
</organism>